<organism evidence="8 9">
    <name type="scientific">Magnetospirillum moscoviense</name>
    <dbReference type="NCBI Taxonomy" id="1437059"/>
    <lineage>
        <taxon>Bacteria</taxon>
        <taxon>Pseudomonadati</taxon>
        <taxon>Pseudomonadota</taxon>
        <taxon>Alphaproteobacteria</taxon>
        <taxon>Rhodospirillales</taxon>
        <taxon>Rhodospirillaceae</taxon>
        <taxon>Magnetospirillum</taxon>
    </lineage>
</organism>
<name>A0A178MPK7_9PROT</name>
<evidence type="ECO:0000256" key="1">
    <source>
        <dbReference type="ARBA" id="ARBA00011245"/>
    </source>
</evidence>
<dbReference type="EC" id="2.7.7.7" evidence="2"/>
<evidence type="ECO:0000313" key="8">
    <source>
        <dbReference type="EMBL" id="OAN50015.1"/>
    </source>
</evidence>
<evidence type="ECO:0000259" key="6">
    <source>
        <dbReference type="Pfam" id="PF00817"/>
    </source>
</evidence>
<evidence type="ECO:0000256" key="2">
    <source>
        <dbReference type="ARBA" id="ARBA00012417"/>
    </source>
</evidence>
<dbReference type="Proteomes" id="UP000078543">
    <property type="component" value="Unassembled WGS sequence"/>
</dbReference>
<keyword evidence="9" id="KW-1185">Reference proteome</keyword>
<dbReference type="Pfam" id="PF00817">
    <property type="entry name" value="IMS"/>
    <property type="match status" value="1"/>
</dbReference>
<comment type="subunit">
    <text evidence="1">Monomer.</text>
</comment>
<dbReference type="GO" id="GO:0003684">
    <property type="term" value="F:damaged DNA binding"/>
    <property type="evidence" value="ECO:0007669"/>
    <property type="project" value="InterPro"/>
</dbReference>
<comment type="function">
    <text evidence="4">Poorly processive, error-prone DNA polymerase involved in untargeted mutagenesis. Copies undamaged DNA at stalled replication forks, which arise in vivo from mismatched or misaligned primer ends. These misaligned primers can be extended by PolIV. Exhibits no 3'-5' exonuclease (proofreading) activity. May be involved in translesional synthesis, in conjunction with the beta clamp from PolIII.</text>
</comment>
<protein>
    <recommendedName>
        <fullName evidence="2">DNA-directed DNA polymerase</fullName>
        <ecNumber evidence="2">2.7.7.7</ecNumber>
    </recommendedName>
</protein>
<comment type="caution">
    <text evidence="8">The sequence shown here is derived from an EMBL/GenBank/DDBJ whole genome shotgun (WGS) entry which is preliminary data.</text>
</comment>
<evidence type="ECO:0000259" key="7">
    <source>
        <dbReference type="Pfam" id="PF11799"/>
    </source>
</evidence>
<feature type="domain" description="DNA polymerase Y-family little finger" evidence="7">
    <location>
        <begin position="226"/>
        <end position="327"/>
    </location>
</feature>
<proteinExistence type="predicted"/>
<feature type="domain" description="UmuC" evidence="6">
    <location>
        <begin position="11"/>
        <end position="134"/>
    </location>
</feature>
<dbReference type="InterPro" id="IPR050356">
    <property type="entry name" value="SulA_CellDiv_inhibitor"/>
</dbReference>
<dbReference type="InterPro" id="IPR001126">
    <property type="entry name" value="UmuC"/>
</dbReference>
<dbReference type="PANTHER" id="PTHR35369">
    <property type="entry name" value="BLR3025 PROTEIN-RELATED"/>
    <property type="match status" value="1"/>
</dbReference>
<dbReference type="AlphaFoldDB" id="A0A178MPK7"/>
<dbReference type="EMBL" id="LWQU01000141">
    <property type="protein sequence ID" value="OAN50015.1"/>
    <property type="molecule type" value="Genomic_DNA"/>
</dbReference>
<dbReference type="STRING" id="1437059.A6A05_02040"/>
<sequence length="485" mass="52337">MRRTGCAPPDRPLALTMAAGQVQRVVAVDPLARQAGLRPGATLADSLAQAPDLISRPAQPMADQRLLEGLSDWCTRYSPLAAPADHGLWLDITGCAHLWDGEAGLLADLTARLTRQGFSVRAAIADTPGAAWAWAHHGRGNSPILPPGRPRDALAPLPLAALRLNGATIAGLEAVGLRVIGDLLGMARAPLAARFGPEPGRRLDQALGDLPEPISPLAPVAPHRVQRAFAEPIGRTEAVEAALEGLLAELCRRLDGEEMGLRRIEVSLFRVDAAVLRLSVGTGRPSRDAPHLLKLLRPQLDSLDAGFGIETIAVAALGLAALAPEQARLGAASAAAADGQARCARLFDALTARLGDGRVARLLPHSSHVPEQAVLRCPPLARFDPQASWPVGRRPIRLFDPPEPVEAVAPIPDNPPVLFRWRRTTHRIRLADGPERIADAWWKEHTPTRDYYCVEDETGQRFWLYREGWFGADPPPRWFLHGLVS</sequence>
<evidence type="ECO:0000313" key="9">
    <source>
        <dbReference type="Proteomes" id="UP000078543"/>
    </source>
</evidence>
<evidence type="ECO:0000256" key="5">
    <source>
        <dbReference type="ARBA" id="ARBA00049244"/>
    </source>
</evidence>
<dbReference type="GO" id="GO:0006281">
    <property type="term" value="P:DNA repair"/>
    <property type="evidence" value="ECO:0007669"/>
    <property type="project" value="InterPro"/>
</dbReference>
<dbReference type="PANTHER" id="PTHR35369:SF2">
    <property type="entry name" value="BLR3025 PROTEIN"/>
    <property type="match status" value="1"/>
</dbReference>
<gene>
    <name evidence="8" type="ORF">A6A05_02040</name>
</gene>
<keyword evidence="3" id="KW-0227">DNA damage</keyword>
<evidence type="ECO:0000256" key="3">
    <source>
        <dbReference type="ARBA" id="ARBA00022763"/>
    </source>
</evidence>
<evidence type="ECO:0000256" key="4">
    <source>
        <dbReference type="ARBA" id="ARBA00025589"/>
    </source>
</evidence>
<dbReference type="InterPro" id="IPR043502">
    <property type="entry name" value="DNA/RNA_pol_sf"/>
</dbReference>
<comment type="catalytic activity">
    <reaction evidence="5">
        <text>DNA(n) + a 2'-deoxyribonucleoside 5'-triphosphate = DNA(n+1) + diphosphate</text>
        <dbReference type="Rhea" id="RHEA:22508"/>
        <dbReference type="Rhea" id="RHEA-COMP:17339"/>
        <dbReference type="Rhea" id="RHEA-COMP:17340"/>
        <dbReference type="ChEBI" id="CHEBI:33019"/>
        <dbReference type="ChEBI" id="CHEBI:61560"/>
        <dbReference type="ChEBI" id="CHEBI:173112"/>
        <dbReference type="EC" id="2.7.7.7"/>
    </reaction>
</comment>
<dbReference type="Pfam" id="PF11799">
    <property type="entry name" value="IMS_C"/>
    <property type="match status" value="1"/>
</dbReference>
<dbReference type="SUPFAM" id="SSF56672">
    <property type="entry name" value="DNA/RNA polymerases"/>
    <property type="match status" value="1"/>
</dbReference>
<reference evidence="8 9" key="1">
    <citation type="submission" date="2016-04" db="EMBL/GenBank/DDBJ databases">
        <title>Draft genome sequence of freshwater magnetotactic bacteria Magnetospirillum marisnigri SP-1 and Magnetospirillum moscoviense BB-1.</title>
        <authorList>
            <person name="Koziaeva V."/>
            <person name="Dziuba M.V."/>
            <person name="Ivanov T.M."/>
            <person name="Kuznetsov B."/>
            <person name="Grouzdev D.S."/>
        </authorList>
    </citation>
    <scope>NUCLEOTIDE SEQUENCE [LARGE SCALE GENOMIC DNA]</scope>
    <source>
        <strain evidence="8 9">BB-1</strain>
    </source>
</reference>
<accession>A0A178MPK7</accession>
<dbReference type="InterPro" id="IPR017961">
    <property type="entry name" value="DNA_pol_Y-fam_little_finger"/>
</dbReference>
<dbReference type="CDD" id="cd03468">
    <property type="entry name" value="PolY_like"/>
    <property type="match status" value="1"/>
</dbReference>